<dbReference type="Pfam" id="PF00046">
    <property type="entry name" value="Homeodomain"/>
    <property type="match status" value="1"/>
</dbReference>
<dbReference type="GO" id="GO:0000977">
    <property type="term" value="F:RNA polymerase II transcription regulatory region sequence-specific DNA binding"/>
    <property type="evidence" value="ECO:0007669"/>
    <property type="project" value="TreeGrafter"/>
</dbReference>
<evidence type="ECO:0000256" key="6">
    <source>
        <dbReference type="RuleBase" id="RU000682"/>
    </source>
</evidence>
<dbReference type="SMART" id="SM00389">
    <property type="entry name" value="HOX"/>
    <property type="match status" value="1"/>
</dbReference>
<dbReference type="InterPro" id="IPR017970">
    <property type="entry name" value="Homeobox_CS"/>
</dbReference>
<name>K1QC82_MAGGI</name>
<dbReference type="PROSITE" id="PS00027">
    <property type="entry name" value="HOMEOBOX_1"/>
    <property type="match status" value="1"/>
</dbReference>
<protein>
    <submittedName>
        <fullName evidence="7">Aristaless-related homeobox protein</fullName>
    </submittedName>
</protein>
<dbReference type="InParanoid" id="K1QC82"/>
<dbReference type="GO" id="GO:0005634">
    <property type="term" value="C:nucleus"/>
    <property type="evidence" value="ECO:0007669"/>
    <property type="project" value="UniProtKB-SubCell"/>
</dbReference>
<keyword evidence="2 5" id="KW-0238">DNA-binding</keyword>
<dbReference type="FunFam" id="1.10.10.60:FF:000291">
    <property type="entry name" value="ALX homeobox protein 1"/>
    <property type="match status" value="1"/>
</dbReference>
<dbReference type="Gene3D" id="1.10.10.60">
    <property type="entry name" value="Homeodomain-like"/>
    <property type="match status" value="1"/>
</dbReference>
<dbReference type="InterPro" id="IPR050649">
    <property type="entry name" value="Paired_Homeobox_TFs"/>
</dbReference>
<dbReference type="CDD" id="cd00086">
    <property type="entry name" value="homeodomain"/>
    <property type="match status" value="1"/>
</dbReference>
<dbReference type="HOGENOM" id="CLU_736200_0_0_1"/>
<dbReference type="PROSITE" id="PS50071">
    <property type="entry name" value="HOMEOBOX_2"/>
    <property type="match status" value="1"/>
</dbReference>
<evidence type="ECO:0000256" key="3">
    <source>
        <dbReference type="ARBA" id="ARBA00023155"/>
    </source>
</evidence>
<evidence type="ECO:0000256" key="1">
    <source>
        <dbReference type="ARBA" id="ARBA00004123"/>
    </source>
</evidence>
<keyword evidence="3 5" id="KW-0371">Homeobox</keyword>
<dbReference type="PANTHER" id="PTHR24329">
    <property type="entry name" value="HOMEOBOX PROTEIN ARISTALESS"/>
    <property type="match status" value="1"/>
</dbReference>
<evidence type="ECO:0000256" key="2">
    <source>
        <dbReference type="ARBA" id="ARBA00023125"/>
    </source>
</evidence>
<dbReference type="PANTHER" id="PTHR24329:SF543">
    <property type="entry name" value="FI01017P-RELATED"/>
    <property type="match status" value="1"/>
</dbReference>
<reference evidence="7" key="1">
    <citation type="journal article" date="2012" name="Nature">
        <title>The oyster genome reveals stress adaptation and complexity of shell formation.</title>
        <authorList>
            <person name="Zhang G."/>
            <person name="Fang X."/>
            <person name="Guo X."/>
            <person name="Li L."/>
            <person name="Luo R."/>
            <person name="Xu F."/>
            <person name="Yang P."/>
            <person name="Zhang L."/>
            <person name="Wang X."/>
            <person name="Qi H."/>
            <person name="Xiong Z."/>
            <person name="Que H."/>
            <person name="Xie Y."/>
            <person name="Holland P.W."/>
            <person name="Paps J."/>
            <person name="Zhu Y."/>
            <person name="Wu F."/>
            <person name="Chen Y."/>
            <person name="Wang J."/>
            <person name="Peng C."/>
            <person name="Meng J."/>
            <person name="Yang L."/>
            <person name="Liu J."/>
            <person name="Wen B."/>
            <person name="Zhang N."/>
            <person name="Huang Z."/>
            <person name="Zhu Q."/>
            <person name="Feng Y."/>
            <person name="Mount A."/>
            <person name="Hedgecock D."/>
            <person name="Xu Z."/>
            <person name="Liu Y."/>
            <person name="Domazet-Loso T."/>
            <person name="Du Y."/>
            <person name="Sun X."/>
            <person name="Zhang S."/>
            <person name="Liu B."/>
            <person name="Cheng P."/>
            <person name="Jiang X."/>
            <person name="Li J."/>
            <person name="Fan D."/>
            <person name="Wang W."/>
            <person name="Fu W."/>
            <person name="Wang T."/>
            <person name="Wang B."/>
            <person name="Zhang J."/>
            <person name="Peng Z."/>
            <person name="Li Y."/>
            <person name="Li N."/>
            <person name="Wang J."/>
            <person name="Chen M."/>
            <person name="He Y."/>
            <person name="Tan F."/>
            <person name="Song X."/>
            <person name="Zheng Q."/>
            <person name="Huang R."/>
            <person name="Yang H."/>
            <person name="Du X."/>
            <person name="Chen L."/>
            <person name="Yang M."/>
            <person name="Gaffney P.M."/>
            <person name="Wang S."/>
            <person name="Luo L."/>
            <person name="She Z."/>
            <person name="Ming Y."/>
            <person name="Huang W."/>
            <person name="Zhang S."/>
            <person name="Huang B."/>
            <person name="Zhang Y."/>
            <person name="Qu T."/>
            <person name="Ni P."/>
            <person name="Miao G."/>
            <person name="Wang J."/>
            <person name="Wang Q."/>
            <person name="Steinberg C.E."/>
            <person name="Wang H."/>
            <person name="Li N."/>
            <person name="Qian L."/>
            <person name="Zhang G."/>
            <person name="Li Y."/>
            <person name="Yang H."/>
            <person name="Liu X."/>
            <person name="Wang J."/>
            <person name="Yin Y."/>
            <person name="Wang J."/>
        </authorList>
    </citation>
    <scope>NUCLEOTIDE SEQUENCE [LARGE SCALE GENOMIC DNA]</scope>
    <source>
        <strain evidence="7">05x7-T-G4-1.051#20</strain>
    </source>
</reference>
<dbReference type="SUPFAM" id="SSF46689">
    <property type="entry name" value="Homeodomain-like"/>
    <property type="match status" value="1"/>
</dbReference>
<gene>
    <name evidence="7" type="ORF">CGI_10015407</name>
</gene>
<evidence type="ECO:0000313" key="7">
    <source>
        <dbReference type="EMBL" id="EKC34482.1"/>
    </source>
</evidence>
<comment type="subcellular location">
    <subcellularLocation>
        <location evidence="1 5 6">Nucleus</location>
    </subcellularLocation>
</comment>
<evidence type="ECO:0000256" key="5">
    <source>
        <dbReference type="PROSITE-ProRule" id="PRU00108"/>
    </source>
</evidence>
<dbReference type="AlphaFoldDB" id="K1QC82"/>
<dbReference type="EMBL" id="JH818089">
    <property type="protein sequence ID" value="EKC34482.1"/>
    <property type="molecule type" value="Genomic_DNA"/>
</dbReference>
<keyword evidence="4 5" id="KW-0539">Nucleus</keyword>
<dbReference type="GO" id="GO:0000981">
    <property type="term" value="F:DNA-binding transcription factor activity, RNA polymerase II-specific"/>
    <property type="evidence" value="ECO:0007669"/>
    <property type="project" value="InterPro"/>
</dbReference>
<dbReference type="InterPro" id="IPR001356">
    <property type="entry name" value="HD"/>
</dbReference>
<proteinExistence type="predicted"/>
<sequence length="376" mass="42878">MEGHKTDESDAKEIEDFVECDIDTNYADDVIALDTDSGVEDIVSPREPVSNTSILKFSICNILRLPDKERESNHPKTSDSCLPIISSTEHKTSDLASSIKSKRNRTTFSTKQLQELEKVFRKTHYPDVFLREKLASKIKLPESRIQVWFQNRRAKWRKREKLALGAGFVTYGLPFSLSWAAHHSSLMSHSALMTSVMELTNHRQQVAQEAPKYKAFGEQSDPLNIRHTNPTFKRRTDMLSPLSAQRTTCATEESADEFKHIMHFEEVLVIFFAKIKKCMKVTAYCEVMIFGRGVIKSNEARNKYSILKRQARDKRDTVGFAGSDILDTLLSTLLRPGSSDQPSNFRTPFPRLSKLKSSLPTWKDAHKIKVFLANGF</sequence>
<organism evidence="7">
    <name type="scientific">Magallana gigas</name>
    <name type="common">Pacific oyster</name>
    <name type="synonym">Crassostrea gigas</name>
    <dbReference type="NCBI Taxonomy" id="29159"/>
    <lineage>
        <taxon>Eukaryota</taxon>
        <taxon>Metazoa</taxon>
        <taxon>Spiralia</taxon>
        <taxon>Lophotrochozoa</taxon>
        <taxon>Mollusca</taxon>
        <taxon>Bivalvia</taxon>
        <taxon>Autobranchia</taxon>
        <taxon>Pteriomorphia</taxon>
        <taxon>Ostreida</taxon>
        <taxon>Ostreoidea</taxon>
        <taxon>Ostreidae</taxon>
        <taxon>Magallana</taxon>
    </lineage>
</organism>
<evidence type="ECO:0000256" key="4">
    <source>
        <dbReference type="ARBA" id="ARBA00023242"/>
    </source>
</evidence>
<accession>K1QC82</accession>
<dbReference type="InterPro" id="IPR009057">
    <property type="entry name" value="Homeodomain-like_sf"/>
</dbReference>
<feature type="DNA-binding region" description="Homeobox" evidence="5">
    <location>
        <begin position="101"/>
        <end position="160"/>
    </location>
</feature>